<evidence type="ECO:0000256" key="1">
    <source>
        <dbReference type="SAM" id="SignalP"/>
    </source>
</evidence>
<proteinExistence type="predicted"/>
<dbReference type="EMBL" id="OV170225">
    <property type="protein sequence ID" value="CAH0725153.1"/>
    <property type="molecule type" value="Genomic_DNA"/>
</dbReference>
<protein>
    <recommendedName>
        <fullName evidence="4">Secreted protein</fullName>
    </recommendedName>
</protein>
<accession>A0A8J9VMQ5</accession>
<keyword evidence="1" id="KW-0732">Signal</keyword>
<feature type="chain" id="PRO_5035418762" description="Secreted protein" evidence="1">
    <location>
        <begin position="19"/>
        <end position="102"/>
    </location>
</feature>
<reference evidence="2" key="1">
    <citation type="submission" date="2021-12" db="EMBL/GenBank/DDBJ databases">
        <authorList>
            <person name="Martin H S."/>
        </authorList>
    </citation>
    <scope>NUCLEOTIDE SEQUENCE</scope>
</reference>
<evidence type="ECO:0000313" key="3">
    <source>
        <dbReference type="Proteomes" id="UP000838878"/>
    </source>
</evidence>
<evidence type="ECO:0000313" key="2">
    <source>
        <dbReference type="EMBL" id="CAH0725153.1"/>
    </source>
</evidence>
<evidence type="ECO:0008006" key="4">
    <source>
        <dbReference type="Google" id="ProtNLM"/>
    </source>
</evidence>
<name>A0A8J9VMQ5_9NEOP</name>
<dbReference type="AlphaFoldDB" id="A0A8J9VMQ5"/>
<organism evidence="2 3">
    <name type="scientific">Brenthis ino</name>
    <name type="common">lesser marbled fritillary</name>
    <dbReference type="NCBI Taxonomy" id="405034"/>
    <lineage>
        <taxon>Eukaryota</taxon>
        <taxon>Metazoa</taxon>
        <taxon>Ecdysozoa</taxon>
        <taxon>Arthropoda</taxon>
        <taxon>Hexapoda</taxon>
        <taxon>Insecta</taxon>
        <taxon>Pterygota</taxon>
        <taxon>Neoptera</taxon>
        <taxon>Endopterygota</taxon>
        <taxon>Lepidoptera</taxon>
        <taxon>Glossata</taxon>
        <taxon>Ditrysia</taxon>
        <taxon>Papilionoidea</taxon>
        <taxon>Nymphalidae</taxon>
        <taxon>Heliconiinae</taxon>
        <taxon>Argynnini</taxon>
        <taxon>Brenthis</taxon>
    </lineage>
</organism>
<dbReference type="OrthoDB" id="6932245at2759"/>
<feature type="signal peptide" evidence="1">
    <location>
        <begin position="1"/>
        <end position="18"/>
    </location>
</feature>
<feature type="non-terminal residue" evidence="2">
    <location>
        <position position="102"/>
    </location>
</feature>
<dbReference type="Proteomes" id="UP000838878">
    <property type="component" value="Chromosome 5"/>
</dbReference>
<keyword evidence="3" id="KW-1185">Reference proteome</keyword>
<sequence length="102" mass="11829">MCACAWRLHAFTAALVLAAHLIKERIPYHLKNTKDYNKRLLKLQQLTTTILRNCTLWLKGIKRKYPLNASRKGLLLKFGILRRSICNGCTLATRHHFKMSPL</sequence>
<gene>
    <name evidence="2" type="ORF">BINO364_LOCUS10767</name>
</gene>